<keyword evidence="2" id="KW-0472">Membrane</keyword>
<evidence type="ECO:0008006" key="5">
    <source>
        <dbReference type="Google" id="ProtNLM"/>
    </source>
</evidence>
<feature type="compositionally biased region" description="Low complexity" evidence="1">
    <location>
        <begin position="304"/>
        <end position="313"/>
    </location>
</feature>
<organism evidence="3 4">
    <name type="scientific">Microbacterium lushaniae</name>
    <dbReference type="NCBI Taxonomy" id="2614639"/>
    <lineage>
        <taxon>Bacteria</taxon>
        <taxon>Bacillati</taxon>
        <taxon>Actinomycetota</taxon>
        <taxon>Actinomycetes</taxon>
        <taxon>Micrococcales</taxon>
        <taxon>Microbacteriaceae</taxon>
        <taxon>Microbacterium</taxon>
    </lineage>
</organism>
<feature type="region of interest" description="Disordered" evidence="1">
    <location>
        <begin position="198"/>
        <end position="332"/>
    </location>
</feature>
<keyword evidence="4" id="KW-1185">Reference proteome</keyword>
<dbReference type="EMBL" id="CP044232">
    <property type="protein sequence ID" value="QEW02194.1"/>
    <property type="molecule type" value="Genomic_DNA"/>
</dbReference>
<dbReference type="AlphaFoldDB" id="A0A5J6L136"/>
<gene>
    <name evidence="3" type="ORF">F6J85_03145</name>
</gene>
<evidence type="ECO:0000256" key="1">
    <source>
        <dbReference type="SAM" id="MobiDB-lite"/>
    </source>
</evidence>
<keyword evidence="2" id="KW-1133">Transmembrane helix</keyword>
<feature type="transmembrane region" description="Helical" evidence="2">
    <location>
        <begin position="171"/>
        <end position="196"/>
    </location>
</feature>
<feature type="transmembrane region" description="Helical" evidence="2">
    <location>
        <begin position="12"/>
        <end position="32"/>
    </location>
</feature>
<feature type="compositionally biased region" description="Basic and acidic residues" evidence="1">
    <location>
        <begin position="199"/>
        <end position="220"/>
    </location>
</feature>
<protein>
    <recommendedName>
        <fullName evidence="5">Capsular polysaccharide biosynthesis protein</fullName>
    </recommendedName>
</protein>
<feature type="compositionally biased region" description="Basic residues" evidence="1">
    <location>
        <begin position="314"/>
        <end position="332"/>
    </location>
</feature>
<proteinExistence type="predicted"/>
<keyword evidence="2" id="KW-0812">Transmembrane</keyword>
<dbReference type="Proteomes" id="UP000325516">
    <property type="component" value="Chromosome"/>
</dbReference>
<dbReference type="RefSeq" id="WP_150923792.1">
    <property type="nucleotide sequence ID" value="NZ_CP044232.1"/>
</dbReference>
<feature type="compositionally biased region" description="Acidic residues" evidence="1">
    <location>
        <begin position="286"/>
        <end position="295"/>
    </location>
</feature>
<evidence type="ECO:0000313" key="3">
    <source>
        <dbReference type="EMBL" id="QEW02194.1"/>
    </source>
</evidence>
<evidence type="ECO:0000256" key="2">
    <source>
        <dbReference type="SAM" id="Phobius"/>
    </source>
</evidence>
<evidence type="ECO:0000313" key="4">
    <source>
        <dbReference type="Proteomes" id="UP000325516"/>
    </source>
</evidence>
<name>A0A5J6L136_9MICO</name>
<sequence>MNLAETFRGLIRRWYIVLPGILLAAVAGVYTWSVTEPAYERTATQILLPGMGTLPEEATNPYLYLGGLPSAADVIVRAVGAEDALRDIVEEHPGSEVEVTRDPTTSGPVILIKVTAPSDAAAGQIIDEMVQRTATILADLQGAQGVPADDAITVTPIAVDQVSQPQQRDRIVLSAAVAAGGILLVLLIASAVDGLVTRSRRDGRGGRGGPRDGDDDALVHDEDDALTGAGPVGARDGSPEPQVAAGDHVNTAGSLSEPKPEPASAVEDRSAEGGDVSPTASVAPSEPDDDADENVDAPSPTPAAPAKDAAAPRRPAKAANRHKPRPVAARRG</sequence>
<reference evidence="4" key="1">
    <citation type="submission" date="2019-09" db="EMBL/GenBank/DDBJ databases">
        <title>Mumia zhuanghuii sp. nov. isolated from the intestinal contents of plateau pika (Ochotona curzoniae) in the Qinghai-Tibet plateau of China.</title>
        <authorList>
            <person name="Tian Z."/>
        </authorList>
    </citation>
    <scope>NUCLEOTIDE SEQUENCE [LARGE SCALE GENOMIC DNA]</scope>
    <source>
        <strain evidence="4">L-031</strain>
    </source>
</reference>
<accession>A0A5J6L136</accession>
<dbReference type="KEGG" id="mlz:F6J85_03145"/>